<dbReference type="EMBL" id="JAKUCV010000710">
    <property type="protein sequence ID" value="KAJ4849060.1"/>
    <property type="molecule type" value="Genomic_DNA"/>
</dbReference>
<feature type="domain" description="DUF4283" evidence="1">
    <location>
        <begin position="142"/>
        <end position="219"/>
    </location>
</feature>
<evidence type="ECO:0000313" key="3">
    <source>
        <dbReference type="Proteomes" id="UP001141552"/>
    </source>
</evidence>
<dbReference type="PANTHER" id="PTHR31286:SF165">
    <property type="entry name" value="DUF4283 DOMAIN-CONTAINING PROTEIN"/>
    <property type="match status" value="1"/>
</dbReference>
<evidence type="ECO:0000313" key="2">
    <source>
        <dbReference type="EMBL" id="KAJ4849060.1"/>
    </source>
</evidence>
<dbReference type="InterPro" id="IPR040256">
    <property type="entry name" value="At4g02000-like"/>
</dbReference>
<reference evidence="2" key="1">
    <citation type="submission" date="2022-02" db="EMBL/GenBank/DDBJ databases">
        <authorList>
            <person name="Henning P.M."/>
            <person name="McCubbin A.G."/>
            <person name="Shore J.S."/>
        </authorList>
    </citation>
    <scope>NUCLEOTIDE SEQUENCE</scope>
    <source>
        <strain evidence="2">F60SS</strain>
        <tissue evidence="2">Leaves</tissue>
    </source>
</reference>
<organism evidence="2 3">
    <name type="scientific">Turnera subulata</name>
    <dbReference type="NCBI Taxonomy" id="218843"/>
    <lineage>
        <taxon>Eukaryota</taxon>
        <taxon>Viridiplantae</taxon>
        <taxon>Streptophyta</taxon>
        <taxon>Embryophyta</taxon>
        <taxon>Tracheophyta</taxon>
        <taxon>Spermatophyta</taxon>
        <taxon>Magnoliopsida</taxon>
        <taxon>eudicotyledons</taxon>
        <taxon>Gunneridae</taxon>
        <taxon>Pentapetalae</taxon>
        <taxon>rosids</taxon>
        <taxon>fabids</taxon>
        <taxon>Malpighiales</taxon>
        <taxon>Passifloraceae</taxon>
        <taxon>Turnera</taxon>
    </lineage>
</organism>
<reference evidence="2" key="2">
    <citation type="journal article" date="2023" name="Plants (Basel)">
        <title>Annotation of the Turnera subulata (Passifloraceae) Draft Genome Reveals the S-Locus Evolved after the Divergence of Turneroideae from Passifloroideae in a Stepwise Manner.</title>
        <authorList>
            <person name="Henning P.M."/>
            <person name="Roalson E.H."/>
            <person name="Mir W."/>
            <person name="McCubbin A.G."/>
            <person name="Shore J.S."/>
        </authorList>
    </citation>
    <scope>NUCLEOTIDE SEQUENCE</scope>
    <source>
        <strain evidence="2">F60SS</strain>
    </source>
</reference>
<dbReference type="PANTHER" id="PTHR31286">
    <property type="entry name" value="GLYCINE-RICH CELL WALL STRUCTURAL PROTEIN 1.8-LIKE"/>
    <property type="match status" value="1"/>
</dbReference>
<dbReference type="InterPro" id="IPR025558">
    <property type="entry name" value="DUF4283"/>
</dbReference>
<name>A0A9Q0JQH5_9ROSI</name>
<dbReference type="Pfam" id="PF14111">
    <property type="entry name" value="DUF4283"/>
    <property type="match status" value="1"/>
</dbReference>
<accession>A0A9Q0JQH5</accession>
<dbReference type="AlphaFoldDB" id="A0A9Q0JQH5"/>
<sequence>MASLIYDANGLPCAKSALIFDLGKVPLPKPSSVLRSQAKIAAASVPAPVDFSTSPATDGLVSMPTVTEAKAPVVLSKPAPIASSSAASPGVPSLPVELCTSWAKVVSSSPASPQLQFVEPVYSDDNSTVRIPPELIDLGRQKYSLCLIGQFMGGALKLGFMHAILNKLWGRDGPISVSPYKDGLFLFQFPNAATLSRALYRGPWHVGGIPLMLWPWSSNAQKLDNSSAIFPVWVKLKHVPLELLTKEGLSYLASVIGTPLHADQDCSKLFRGDSANICILVDFSKPLKHVLTLDFNGAPVEIDVAYSWQPQRCEFCNAWGHHELACGFFKSFQTCYPFISPASSSLCNG</sequence>
<keyword evidence="3" id="KW-1185">Reference proteome</keyword>
<gene>
    <name evidence="2" type="ORF">Tsubulata_029538</name>
</gene>
<protein>
    <recommendedName>
        <fullName evidence="1">DUF4283 domain-containing protein</fullName>
    </recommendedName>
</protein>
<proteinExistence type="predicted"/>
<dbReference type="Proteomes" id="UP001141552">
    <property type="component" value="Unassembled WGS sequence"/>
</dbReference>
<comment type="caution">
    <text evidence="2">The sequence shown here is derived from an EMBL/GenBank/DDBJ whole genome shotgun (WGS) entry which is preliminary data.</text>
</comment>
<evidence type="ECO:0000259" key="1">
    <source>
        <dbReference type="Pfam" id="PF14111"/>
    </source>
</evidence>
<dbReference type="OrthoDB" id="1751344at2759"/>